<name>A0A8D5ZJY0_9CREN</name>
<evidence type="ECO:0000313" key="2">
    <source>
        <dbReference type="EMBL" id="BCU70667.1"/>
    </source>
</evidence>
<dbReference type="Proteomes" id="UP000825123">
    <property type="component" value="Chromosome"/>
</dbReference>
<dbReference type="AlphaFoldDB" id="A0A8D5ZJY0"/>
<sequence length="30" mass="3297">MGGRQRTTIFMNKEVKKEGKKGVTTQTGGK</sequence>
<accession>A0A8D5ZJY0</accession>
<organism evidence="2 3">
    <name type="scientific">Stygiolobus caldivivus</name>
    <dbReference type="NCBI Taxonomy" id="2824673"/>
    <lineage>
        <taxon>Archaea</taxon>
        <taxon>Thermoproteota</taxon>
        <taxon>Thermoprotei</taxon>
        <taxon>Sulfolobales</taxon>
        <taxon>Sulfolobaceae</taxon>
        <taxon>Stygiolobus</taxon>
    </lineage>
</organism>
<dbReference type="KEGG" id="csty:KN1_19640"/>
<protein>
    <submittedName>
        <fullName evidence="2">Uncharacterized protein</fullName>
    </submittedName>
</protein>
<keyword evidence="3" id="KW-1185">Reference proteome</keyword>
<reference evidence="2 3" key="1">
    <citation type="submission" date="2021-04" db="EMBL/GenBank/DDBJ databases">
        <title>Complete genome sequence of Stygiolobus sp. KN-1.</title>
        <authorList>
            <person name="Nakamura K."/>
            <person name="Sakai H."/>
            <person name="Kurosawa N."/>
        </authorList>
    </citation>
    <scope>NUCLEOTIDE SEQUENCE [LARGE SCALE GENOMIC DNA]</scope>
    <source>
        <strain evidence="2 3">KN-1</strain>
    </source>
</reference>
<gene>
    <name evidence="2" type="ORF">KN1_19640</name>
</gene>
<feature type="compositionally biased region" description="Polar residues" evidence="1">
    <location>
        <begin position="1"/>
        <end position="10"/>
    </location>
</feature>
<evidence type="ECO:0000313" key="3">
    <source>
        <dbReference type="Proteomes" id="UP000825123"/>
    </source>
</evidence>
<feature type="region of interest" description="Disordered" evidence="1">
    <location>
        <begin position="1"/>
        <end position="30"/>
    </location>
</feature>
<dbReference type="EMBL" id="AP024597">
    <property type="protein sequence ID" value="BCU70667.1"/>
    <property type="molecule type" value="Genomic_DNA"/>
</dbReference>
<proteinExistence type="predicted"/>
<evidence type="ECO:0000256" key="1">
    <source>
        <dbReference type="SAM" id="MobiDB-lite"/>
    </source>
</evidence>